<evidence type="ECO:0000313" key="2">
    <source>
        <dbReference type="EnsemblMetazoa" id="GPAI021383-PA"/>
    </source>
</evidence>
<organism evidence="2 3">
    <name type="scientific">Glossina pallidipes</name>
    <name type="common">Tsetse fly</name>
    <dbReference type="NCBI Taxonomy" id="7398"/>
    <lineage>
        <taxon>Eukaryota</taxon>
        <taxon>Metazoa</taxon>
        <taxon>Ecdysozoa</taxon>
        <taxon>Arthropoda</taxon>
        <taxon>Hexapoda</taxon>
        <taxon>Insecta</taxon>
        <taxon>Pterygota</taxon>
        <taxon>Neoptera</taxon>
        <taxon>Endopterygota</taxon>
        <taxon>Diptera</taxon>
        <taxon>Brachycera</taxon>
        <taxon>Muscomorpha</taxon>
        <taxon>Hippoboscoidea</taxon>
        <taxon>Glossinidae</taxon>
        <taxon>Glossina</taxon>
    </lineage>
</organism>
<accession>A0A1A9ZPY0</accession>
<dbReference type="AlphaFoldDB" id="A0A1A9ZPY0"/>
<dbReference type="EnsemblMetazoa" id="GPAI021383-RA">
    <property type="protein sequence ID" value="GPAI021383-PA"/>
    <property type="gene ID" value="GPAI021383"/>
</dbReference>
<evidence type="ECO:0000313" key="3">
    <source>
        <dbReference type="Proteomes" id="UP000092445"/>
    </source>
</evidence>
<dbReference type="VEuPathDB" id="VectorBase:GPAI021383"/>
<feature type="signal peptide" evidence="1">
    <location>
        <begin position="1"/>
        <end position="20"/>
    </location>
</feature>
<proteinExistence type="predicted"/>
<name>A0A1A9ZPY0_GLOPL</name>
<keyword evidence="3" id="KW-1185">Reference proteome</keyword>
<protein>
    <submittedName>
        <fullName evidence="2">Uncharacterized protein</fullName>
    </submittedName>
</protein>
<sequence length="174" mass="19390">MRTFWLRPLATLTSVEVAVGGGIWELQGESMKWRDVFLLLKAEVDKGFLEAESTFSTEAIEHGETSAVPVISSSSKFSLSSTVLRRNVRILAIGVWSATKLIERLIVRFIEPMCDNFGFLLLEGKTDDSPDVEETSELPHLRFNAFLGLTFKSSLITSTLEDFGVLARVVIFKS</sequence>
<evidence type="ECO:0000256" key="1">
    <source>
        <dbReference type="SAM" id="SignalP"/>
    </source>
</evidence>
<feature type="chain" id="PRO_5008403121" evidence="1">
    <location>
        <begin position="21"/>
        <end position="174"/>
    </location>
</feature>
<dbReference type="Proteomes" id="UP000092445">
    <property type="component" value="Unassembled WGS sequence"/>
</dbReference>
<keyword evidence="1" id="KW-0732">Signal</keyword>
<reference evidence="2" key="2">
    <citation type="submission" date="2020-05" db="UniProtKB">
        <authorList>
            <consortium name="EnsemblMetazoa"/>
        </authorList>
    </citation>
    <scope>IDENTIFICATION</scope>
    <source>
        <strain evidence="2">IAEA</strain>
    </source>
</reference>
<reference evidence="3" key="1">
    <citation type="submission" date="2014-03" db="EMBL/GenBank/DDBJ databases">
        <authorList>
            <person name="Aksoy S."/>
            <person name="Warren W."/>
            <person name="Wilson R.K."/>
        </authorList>
    </citation>
    <scope>NUCLEOTIDE SEQUENCE [LARGE SCALE GENOMIC DNA]</scope>
    <source>
        <strain evidence="3">IAEA</strain>
    </source>
</reference>